<name>A0A6J5LNZ5_9CAUD</name>
<proteinExistence type="predicted"/>
<evidence type="ECO:0000313" key="1">
    <source>
        <dbReference type="EMBL" id="CAB4133429.1"/>
    </source>
</evidence>
<protein>
    <submittedName>
        <fullName evidence="1">Uncharacterized protein</fullName>
    </submittedName>
</protein>
<accession>A0A6J5LNZ5</accession>
<reference evidence="1" key="1">
    <citation type="submission" date="2020-04" db="EMBL/GenBank/DDBJ databases">
        <authorList>
            <person name="Chiriac C."/>
            <person name="Salcher M."/>
            <person name="Ghai R."/>
            <person name="Kavagutti S V."/>
        </authorList>
    </citation>
    <scope>NUCLEOTIDE SEQUENCE</scope>
</reference>
<gene>
    <name evidence="1" type="ORF">UFOVP257_188</name>
</gene>
<dbReference type="EMBL" id="LR796274">
    <property type="protein sequence ID" value="CAB4133429.1"/>
    <property type="molecule type" value="Genomic_DNA"/>
</dbReference>
<organism evidence="1">
    <name type="scientific">uncultured Caudovirales phage</name>
    <dbReference type="NCBI Taxonomy" id="2100421"/>
    <lineage>
        <taxon>Viruses</taxon>
        <taxon>Duplodnaviria</taxon>
        <taxon>Heunggongvirae</taxon>
        <taxon>Uroviricota</taxon>
        <taxon>Caudoviricetes</taxon>
        <taxon>Peduoviridae</taxon>
        <taxon>Maltschvirus</taxon>
        <taxon>Maltschvirus maltsch</taxon>
    </lineage>
</organism>
<sequence length="414" mass="49238">MISYHRFTELLHELFLKPLFLDSAGFTPSHTTSVENFNPLEWNRIKQLSEYQVNGKCIWWHEEPLNLQDLENLQWRTIHPSYHLPNPHFHDHPLNVLATAQSDPLFDVNFQVFANSEISQLKKSWLKEYPYYDWYFFFHGFAALDWYRDFKYLDSSDIEISKVFICLNHIINNNRSYRLYLLSQLKSNNIESHGFISAPLLSPNLIKTELYDKNSRLSSTAKKHIFHNLLPTAHNIILDHDTDYNFASADIIDAKYAYGSFWHIITETVFYDDKLHLTEKIFKPIVIGRPFILIGAVGNLAYLRRYGFKTFGQWIDESYDDEPDSDIRLLMIIKELKRLCNMSSNELNEMYNEMQSVLEYNKQHFFGDFKEILVDELIDNFKKCVFLHNRDKSERYQIPEQNLNYKNIKKILLS</sequence>